<dbReference type="Proteomes" id="UP000183015">
    <property type="component" value="Unassembled WGS sequence"/>
</dbReference>
<dbReference type="STRING" id="235985.SAMN05414137_13410"/>
<evidence type="ECO:0000313" key="3">
    <source>
        <dbReference type="Proteomes" id="UP000183015"/>
    </source>
</evidence>
<dbReference type="eggNOG" id="COG2343">
    <property type="taxonomic scope" value="Bacteria"/>
</dbReference>
<reference evidence="3" key="1">
    <citation type="submission" date="2016-10" db="EMBL/GenBank/DDBJ databases">
        <authorList>
            <person name="Varghese N."/>
        </authorList>
    </citation>
    <scope>NUCLEOTIDE SEQUENCE [LARGE SCALE GENOMIC DNA]</scope>
    <source>
        <strain evidence="3">DSM 45096 / BCRC 16803 / CGMCC 4.1857 / CIP 109030 / JCM 12277 / KCTC 19219 / NBRC 100920 / 33214</strain>
    </source>
</reference>
<dbReference type="InterPro" id="IPR007361">
    <property type="entry name" value="DUF427"/>
</dbReference>
<dbReference type="EMBL" id="FOAZ01000034">
    <property type="protein sequence ID" value="SEM55695.1"/>
    <property type="molecule type" value="Genomic_DNA"/>
</dbReference>
<dbReference type="RefSeq" id="WP_082014733.1">
    <property type="nucleotide sequence ID" value="NZ_BBPN01000003.1"/>
</dbReference>
<dbReference type="PANTHER" id="PTHR43058:SF1">
    <property type="entry name" value="DUF427 DOMAIN-CONTAINING PROTEIN"/>
    <property type="match status" value="1"/>
</dbReference>
<dbReference type="Pfam" id="PF04248">
    <property type="entry name" value="NTP_transf_9"/>
    <property type="match status" value="1"/>
</dbReference>
<feature type="domain" description="DUF427" evidence="1">
    <location>
        <begin position="41"/>
        <end position="132"/>
    </location>
</feature>
<proteinExistence type="predicted"/>
<sequence>MKRKDEPPATDTVGVGFDDVAQESVWDYPRPPALVACRSRVTVVFGGVVVADTTRSQRVLETSHPPVYYVPAADETPGALRRGAGESWCEWKGHAVYWDLHVADHVSRRAAWSYPRPAPGFEALADALAFYPGRVDQCLVDGEPVQPQPGDFYGGWITSRIRGPFKGGPGSQGW</sequence>
<keyword evidence="3" id="KW-1185">Reference proteome</keyword>
<name>A0A1H7ZBQ0_STRJI</name>
<gene>
    <name evidence="2" type="ORF">SAMN05414137_13410</name>
</gene>
<dbReference type="InterPro" id="IPR038694">
    <property type="entry name" value="DUF427_sf"/>
</dbReference>
<accession>A0A1H7ZBQ0</accession>
<dbReference type="Gene3D" id="2.170.150.40">
    <property type="entry name" value="Domain of unknown function (DUF427)"/>
    <property type="match status" value="1"/>
</dbReference>
<dbReference type="AlphaFoldDB" id="A0A1H7ZBQ0"/>
<dbReference type="PANTHER" id="PTHR43058">
    <property type="entry name" value="SLR0655 PROTEIN"/>
    <property type="match status" value="1"/>
</dbReference>
<protein>
    <submittedName>
        <fullName evidence="2">Uncharacterized conserved protein, DUF427 family</fullName>
    </submittedName>
</protein>
<evidence type="ECO:0000259" key="1">
    <source>
        <dbReference type="Pfam" id="PF04248"/>
    </source>
</evidence>
<organism evidence="2 3">
    <name type="scientific">Streptacidiphilus jiangxiensis</name>
    <dbReference type="NCBI Taxonomy" id="235985"/>
    <lineage>
        <taxon>Bacteria</taxon>
        <taxon>Bacillati</taxon>
        <taxon>Actinomycetota</taxon>
        <taxon>Actinomycetes</taxon>
        <taxon>Kitasatosporales</taxon>
        <taxon>Streptomycetaceae</taxon>
        <taxon>Streptacidiphilus</taxon>
    </lineage>
</organism>
<dbReference type="OrthoDB" id="285364at2"/>
<evidence type="ECO:0000313" key="2">
    <source>
        <dbReference type="EMBL" id="SEM55695.1"/>
    </source>
</evidence>